<dbReference type="EMBL" id="CAJNOH010011324">
    <property type="protein sequence ID" value="CAF1523237.1"/>
    <property type="molecule type" value="Genomic_DNA"/>
</dbReference>
<gene>
    <name evidence="9" type="ORF">JXQ802_LOCUS56305</name>
    <name evidence="8" type="ORF">PYM288_LOCUS39745</name>
</gene>
<dbReference type="GO" id="GO:0045862">
    <property type="term" value="P:positive regulation of proteolysis"/>
    <property type="evidence" value="ECO:0007669"/>
    <property type="project" value="TreeGrafter"/>
</dbReference>
<dbReference type="Proteomes" id="UP000663870">
    <property type="component" value="Unassembled WGS sequence"/>
</dbReference>
<evidence type="ECO:0000256" key="1">
    <source>
        <dbReference type="ARBA" id="ARBA00000900"/>
    </source>
</evidence>
<feature type="region of interest" description="Disordered" evidence="6">
    <location>
        <begin position="1"/>
        <end position="26"/>
    </location>
</feature>
<dbReference type="InterPro" id="IPR003613">
    <property type="entry name" value="Ubox_domain"/>
</dbReference>
<dbReference type="Proteomes" id="UP000663854">
    <property type="component" value="Unassembled WGS sequence"/>
</dbReference>
<evidence type="ECO:0000313" key="10">
    <source>
        <dbReference type="Proteomes" id="UP000663870"/>
    </source>
</evidence>
<dbReference type="InterPro" id="IPR013083">
    <property type="entry name" value="Znf_RING/FYVE/PHD"/>
</dbReference>
<evidence type="ECO:0000256" key="2">
    <source>
        <dbReference type="ARBA" id="ARBA00012483"/>
    </source>
</evidence>
<dbReference type="PANTHER" id="PTHR46803">
    <property type="entry name" value="E3 UBIQUITIN-PROTEIN LIGASE CHIP"/>
    <property type="match status" value="1"/>
</dbReference>
<dbReference type="Gene3D" id="3.30.40.10">
    <property type="entry name" value="Zinc/RING finger domain, C3HC4 (zinc finger)"/>
    <property type="match status" value="1"/>
</dbReference>
<evidence type="ECO:0000313" key="8">
    <source>
        <dbReference type="EMBL" id="CAF1523237.1"/>
    </source>
</evidence>
<reference evidence="9" key="1">
    <citation type="submission" date="2021-02" db="EMBL/GenBank/DDBJ databases">
        <authorList>
            <person name="Nowell W R."/>
        </authorList>
    </citation>
    <scope>NUCLEOTIDE SEQUENCE</scope>
</reference>
<protein>
    <recommendedName>
        <fullName evidence="2">RING-type E3 ubiquitin transferase</fullName>
        <ecNumber evidence="2">2.3.2.27</ecNumber>
    </recommendedName>
</protein>
<feature type="domain" description="U-box" evidence="7">
    <location>
        <begin position="71"/>
        <end position="145"/>
    </location>
</feature>
<keyword evidence="5" id="KW-0833">Ubl conjugation pathway</keyword>
<keyword evidence="3" id="KW-0808">Transferase</keyword>
<dbReference type="Pfam" id="PF04564">
    <property type="entry name" value="U-box"/>
    <property type="match status" value="1"/>
</dbReference>
<proteinExistence type="predicted"/>
<organism evidence="9 10">
    <name type="scientific">Rotaria sordida</name>
    <dbReference type="NCBI Taxonomy" id="392033"/>
    <lineage>
        <taxon>Eukaryota</taxon>
        <taxon>Metazoa</taxon>
        <taxon>Spiralia</taxon>
        <taxon>Gnathifera</taxon>
        <taxon>Rotifera</taxon>
        <taxon>Eurotatoria</taxon>
        <taxon>Bdelloidea</taxon>
        <taxon>Philodinida</taxon>
        <taxon>Philodinidae</taxon>
        <taxon>Rotaria</taxon>
    </lineage>
</organism>
<dbReference type="GO" id="GO:0000209">
    <property type="term" value="P:protein polyubiquitination"/>
    <property type="evidence" value="ECO:0007669"/>
    <property type="project" value="TreeGrafter"/>
</dbReference>
<accession>A0A816FK95</accession>
<evidence type="ECO:0000256" key="4">
    <source>
        <dbReference type="ARBA" id="ARBA00022737"/>
    </source>
</evidence>
<dbReference type="GO" id="GO:0071218">
    <property type="term" value="P:cellular response to misfolded protein"/>
    <property type="evidence" value="ECO:0007669"/>
    <property type="project" value="TreeGrafter"/>
</dbReference>
<dbReference type="GO" id="GO:0043161">
    <property type="term" value="P:proteasome-mediated ubiquitin-dependent protein catabolic process"/>
    <property type="evidence" value="ECO:0007669"/>
    <property type="project" value="TreeGrafter"/>
</dbReference>
<dbReference type="GO" id="GO:0061630">
    <property type="term" value="F:ubiquitin protein ligase activity"/>
    <property type="evidence" value="ECO:0007669"/>
    <property type="project" value="UniProtKB-EC"/>
</dbReference>
<evidence type="ECO:0000259" key="7">
    <source>
        <dbReference type="PROSITE" id="PS51698"/>
    </source>
</evidence>
<comment type="caution">
    <text evidence="9">The sequence shown here is derived from an EMBL/GenBank/DDBJ whole genome shotgun (WGS) entry which is preliminary data.</text>
</comment>
<dbReference type="SMART" id="SM00504">
    <property type="entry name" value="Ubox"/>
    <property type="match status" value="1"/>
</dbReference>
<evidence type="ECO:0000256" key="3">
    <source>
        <dbReference type="ARBA" id="ARBA00022679"/>
    </source>
</evidence>
<dbReference type="SUPFAM" id="SSF57850">
    <property type="entry name" value="RING/U-box"/>
    <property type="match status" value="1"/>
</dbReference>
<dbReference type="GO" id="GO:0051087">
    <property type="term" value="F:protein-folding chaperone binding"/>
    <property type="evidence" value="ECO:0007669"/>
    <property type="project" value="TreeGrafter"/>
</dbReference>
<evidence type="ECO:0000313" key="9">
    <source>
        <dbReference type="EMBL" id="CAF1662709.1"/>
    </source>
</evidence>
<keyword evidence="4" id="KW-0677">Repeat</keyword>
<sequence>MDYHNQQTTTNLNSTGPVNPETGITPDDQMNIIVDPQLEQALFEIEHSSNQSLYELNNLFNEVDMKRKRREIPEYLTSKLCYDIMRDPVITPFGITYCRSCIEENLYKVSHLDPIANKPLVAEQLISNLVVKEIVEKFIKENEWVDAESF</sequence>
<comment type="catalytic activity">
    <reaction evidence="1">
        <text>S-ubiquitinyl-[E2 ubiquitin-conjugating enzyme]-L-cysteine + [acceptor protein]-L-lysine = [E2 ubiquitin-conjugating enzyme]-L-cysteine + N(6)-ubiquitinyl-[acceptor protein]-L-lysine.</text>
        <dbReference type="EC" id="2.3.2.27"/>
    </reaction>
</comment>
<evidence type="ECO:0000256" key="6">
    <source>
        <dbReference type="SAM" id="MobiDB-lite"/>
    </source>
</evidence>
<feature type="compositionally biased region" description="Polar residues" evidence="6">
    <location>
        <begin position="1"/>
        <end position="17"/>
    </location>
</feature>
<dbReference type="EC" id="2.3.2.27" evidence="2"/>
<dbReference type="PANTHER" id="PTHR46803:SF2">
    <property type="entry name" value="E3 UBIQUITIN-PROTEIN LIGASE CHIP"/>
    <property type="match status" value="1"/>
</dbReference>
<name>A0A816FK95_9BILA</name>
<dbReference type="GO" id="GO:0005737">
    <property type="term" value="C:cytoplasm"/>
    <property type="evidence" value="ECO:0007669"/>
    <property type="project" value="TreeGrafter"/>
</dbReference>
<dbReference type="PROSITE" id="PS51698">
    <property type="entry name" value="U_BOX"/>
    <property type="match status" value="1"/>
</dbReference>
<keyword evidence="10" id="KW-1185">Reference proteome</keyword>
<dbReference type="GO" id="GO:0006515">
    <property type="term" value="P:protein quality control for misfolded or incompletely synthesized proteins"/>
    <property type="evidence" value="ECO:0007669"/>
    <property type="project" value="TreeGrafter"/>
</dbReference>
<dbReference type="EMBL" id="CAJNOL010013172">
    <property type="protein sequence ID" value="CAF1662709.1"/>
    <property type="molecule type" value="Genomic_DNA"/>
</dbReference>
<dbReference type="AlphaFoldDB" id="A0A816FK95"/>
<evidence type="ECO:0000256" key="5">
    <source>
        <dbReference type="ARBA" id="ARBA00022786"/>
    </source>
</evidence>